<accession>A0A0F9L682</accession>
<dbReference type="SUPFAM" id="SSF52540">
    <property type="entry name" value="P-loop containing nucleoside triphosphate hydrolases"/>
    <property type="match status" value="1"/>
</dbReference>
<feature type="region of interest" description="Disordered" evidence="1">
    <location>
        <begin position="34"/>
        <end position="55"/>
    </location>
</feature>
<organism evidence="3">
    <name type="scientific">marine sediment metagenome</name>
    <dbReference type="NCBI Taxonomy" id="412755"/>
    <lineage>
        <taxon>unclassified sequences</taxon>
        <taxon>metagenomes</taxon>
        <taxon>ecological metagenomes</taxon>
    </lineage>
</organism>
<comment type="caution">
    <text evidence="3">The sequence shown here is derived from an EMBL/GenBank/DDBJ whole genome shotgun (WGS) entry which is preliminary data.</text>
</comment>
<evidence type="ECO:0000259" key="2">
    <source>
        <dbReference type="PROSITE" id="PS50880"/>
    </source>
</evidence>
<evidence type="ECO:0000256" key="1">
    <source>
        <dbReference type="SAM" id="MobiDB-lite"/>
    </source>
</evidence>
<dbReference type="InterPro" id="IPR027417">
    <property type="entry name" value="P-loop_NTPase"/>
</dbReference>
<dbReference type="InterPro" id="IPR034154">
    <property type="entry name" value="TOPRIM_DnaG/twinkle"/>
</dbReference>
<dbReference type="Gene3D" id="3.40.1360.10">
    <property type="match status" value="1"/>
</dbReference>
<dbReference type="EMBL" id="LAZR01011861">
    <property type="protein sequence ID" value="KKM56915.1"/>
    <property type="molecule type" value="Genomic_DNA"/>
</dbReference>
<feature type="region of interest" description="Disordered" evidence="1">
    <location>
        <begin position="79"/>
        <end position="108"/>
    </location>
</feature>
<feature type="non-terminal residue" evidence="3">
    <location>
        <position position="680"/>
    </location>
</feature>
<gene>
    <name evidence="3" type="ORF">LCGC14_1551250</name>
</gene>
<dbReference type="Gene3D" id="3.40.50.300">
    <property type="entry name" value="P-loop containing nucleotide triphosphate hydrolases"/>
    <property type="match status" value="1"/>
</dbReference>
<reference evidence="3" key="1">
    <citation type="journal article" date="2015" name="Nature">
        <title>Complex archaea that bridge the gap between prokaryotes and eukaryotes.</title>
        <authorList>
            <person name="Spang A."/>
            <person name="Saw J.H."/>
            <person name="Jorgensen S.L."/>
            <person name="Zaremba-Niedzwiedzka K."/>
            <person name="Martijn J."/>
            <person name="Lind A.E."/>
            <person name="van Eijk R."/>
            <person name="Schleper C."/>
            <person name="Guy L."/>
            <person name="Ettema T.J."/>
        </authorList>
    </citation>
    <scope>NUCLEOTIDE SEQUENCE</scope>
</reference>
<sequence length="680" mass="75079">MPKGLGNTSGPLQAPLYRDVEDRLDIVDEASDDGWANARCPAHSPDEHPSLGVKEDTKTGELVVNCRAGCSREKIFLSLGAGESSPRPKTKSGKRKKTTKKSSSGGKLVTTYEYRTPEGVPVALKKRYETPDGGKYFVWADPQDAEKSGLPSGLKESDLPLYNADKVQEAKSKRIFFVEGEKAADALEKAYNALSVCLPGGAGTKNIPPEQLEILRGREIIIWPDNDPGGRSLMRTVVTALEGITTNTLTISPYVPPKGDAYDYVQAGHTKKDLANLIKETPRDPSVIEILDGYEVAIPESGGLIKFRFENLEYAPHKVEADISVWHEQVSIPHRISLRQNLLSASSQEGFVRQLTKYFDEKDQTTWFRLVNNAYDLILDKNRNREADEWVMAPLPKVSNLYHIHPLVTEDGLTVLFGMGGSGKSYLTALLSLLTATGHELKIGNDIFVVHNPGGVIYVDYEASRARLHRRMKALARGLGIEARTLDQKDFPVYYVSGGGIPLRQQVPSLRKLFKEKRDGRLLIVDSVAQATDGELKDEGPVSAYSNAITRIGATASISIAHVTKDQGHDYPFGSVFWHNAPRLTWNVQRLNGEDDEMGLAVYNRKSNDDNLKAPLGLVFNFSGAVQDPDFTVTITAGDVKEMEEKSKKGMGRAEEVDALLDEKPCTKEEIAKEKGWDRT</sequence>
<dbReference type="InterPro" id="IPR006171">
    <property type="entry name" value="TOPRIM_dom"/>
</dbReference>
<proteinExistence type="predicted"/>
<protein>
    <recommendedName>
        <fullName evidence="2">Toprim domain-containing protein</fullName>
    </recommendedName>
</protein>
<dbReference type="CDD" id="cd01029">
    <property type="entry name" value="TOPRIM_primases"/>
    <property type="match status" value="1"/>
</dbReference>
<evidence type="ECO:0000313" key="3">
    <source>
        <dbReference type="EMBL" id="KKM56915.1"/>
    </source>
</evidence>
<dbReference type="AlphaFoldDB" id="A0A0F9L682"/>
<dbReference type="Pfam" id="PF13481">
    <property type="entry name" value="AAA_25"/>
    <property type="match status" value="1"/>
</dbReference>
<feature type="compositionally biased region" description="Basic and acidic residues" evidence="1">
    <location>
        <begin position="44"/>
        <end position="55"/>
    </location>
</feature>
<dbReference type="PROSITE" id="PS50880">
    <property type="entry name" value="TOPRIM"/>
    <property type="match status" value="1"/>
</dbReference>
<feature type="compositionally biased region" description="Basic residues" evidence="1">
    <location>
        <begin position="88"/>
        <end position="100"/>
    </location>
</feature>
<feature type="domain" description="Toprim" evidence="2">
    <location>
        <begin position="173"/>
        <end position="256"/>
    </location>
</feature>
<name>A0A0F9L682_9ZZZZ</name>